<accession>A0AAJ6VVS9</accession>
<keyword evidence="8" id="KW-0396">Initiation factor</keyword>
<keyword evidence="4" id="KW-0137">Centromere</keyword>
<dbReference type="GeneID" id="100901674"/>
<name>A0AAJ6VVS9_9ACAR</name>
<evidence type="ECO:0000256" key="5">
    <source>
        <dbReference type="SAM" id="Coils"/>
    </source>
</evidence>
<evidence type="ECO:0000256" key="1">
    <source>
        <dbReference type="ARBA" id="ARBA00004584"/>
    </source>
</evidence>
<keyword evidence="2" id="KW-0158">Chromosome</keyword>
<dbReference type="Proteomes" id="UP000694867">
    <property type="component" value="Unplaced"/>
</dbReference>
<protein>
    <submittedName>
        <fullName evidence="8">Eukaryotic translation initiation factor 3 subunit A</fullName>
    </submittedName>
</protein>
<evidence type="ECO:0000313" key="8">
    <source>
        <dbReference type="RefSeq" id="XP_003740312.1"/>
    </source>
</evidence>
<keyword evidence="8" id="KW-0648">Protein biosynthesis</keyword>
<reference evidence="8" key="1">
    <citation type="submission" date="2025-08" db="UniProtKB">
        <authorList>
            <consortium name="RefSeq"/>
        </authorList>
    </citation>
    <scope>IDENTIFICATION</scope>
</reference>
<dbReference type="AlphaFoldDB" id="A0AAJ6VVS9"/>
<dbReference type="GO" id="GO:0003743">
    <property type="term" value="F:translation initiation factor activity"/>
    <property type="evidence" value="ECO:0007669"/>
    <property type="project" value="UniProtKB-KW"/>
</dbReference>
<feature type="compositionally biased region" description="Low complexity" evidence="6">
    <location>
        <begin position="21"/>
        <end position="30"/>
    </location>
</feature>
<dbReference type="InterPro" id="IPR005550">
    <property type="entry name" value="Kinetochore_Ndc80"/>
</dbReference>
<sequence>MNRKSNAANLRKSIKPRESHVPGSSGVPSSTRRGFGNRTILETTRNSVGNSRMSQYGQAKQKDPRVFNEEFIQTTFKRLREFFTQRHFPTDILTSSKLTSRQFETIFSTLMRCIFSNYTAPSGNNWMELEVPIVMECLGYPQKVMKSTIQTISSKGGPIMGILDFLLDIAIGMDCDHQEAIRLLSRDETPNQFDLQIEMLAQSTFAKGVTVDSPHVQTQIRELCARNKGILDEDGIREEHQRVLAQKEESEALLQALEIQQTELESVQEECENHCKFIMEMQQRKQLKEDDLRQIRESIVAVKEKLSRLRQEISETRKIVDAQSISREDIRKIRAESKDLEEHNNVIQQKINEVNSRIELVQGSNRILQGVIESLCADIAAAIAELPTAAELPKTKEQVTETISEPQRSEELLATLEIEEDRWMKKIAEFQNRMELQLFELTEKKNELRTAVDFAMQDKAAVDEQIEFYKARLAKKDAEILSKRQALKNTDNLIKFAEKEVEDLKLRVKALQDEMDTAIMRRDEQRALAIKADAVLKFHGERLEKIIQIDRKRLEDLVEFYEKQDENLPTDQVAASILDAFNALKENA</sequence>
<dbReference type="GO" id="GO:0051315">
    <property type="term" value="P:attachment of mitotic spindle microtubules to kinetochore"/>
    <property type="evidence" value="ECO:0007669"/>
    <property type="project" value="InterPro"/>
</dbReference>
<dbReference type="PANTHER" id="PTHR10643:SF2">
    <property type="entry name" value="KINETOCHORE PROTEIN NDC80 HOMOLOG"/>
    <property type="match status" value="1"/>
</dbReference>
<evidence type="ECO:0000256" key="6">
    <source>
        <dbReference type="SAM" id="MobiDB-lite"/>
    </source>
</evidence>
<evidence type="ECO:0000256" key="2">
    <source>
        <dbReference type="ARBA" id="ARBA00022454"/>
    </source>
</evidence>
<gene>
    <name evidence="8" type="primary">LOC100901674</name>
</gene>
<evidence type="ECO:0000256" key="3">
    <source>
        <dbReference type="ARBA" id="ARBA00023054"/>
    </source>
</evidence>
<dbReference type="Gene3D" id="1.10.418.30">
    <property type="entry name" value="Ncd80 complex, Ncd80 subunit"/>
    <property type="match status" value="1"/>
</dbReference>
<dbReference type="RefSeq" id="XP_003740312.1">
    <property type="nucleotide sequence ID" value="XM_003740264.2"/>
</dbReference>
<dbReference type="KEGG" id="goe:100901674"/>
<dbReference type="GO" id="GO:0031262">
    <property type="term" value="C:Ndc80 complex"/>
    <property type="evidence" value="ECO:0007669"/>
    <property type="project" value="InterPro"/>
</dbReference>
<feature type="coiled-coil region" evidence="5">
    <location>
        <begin position="240"/>
        <end position="357"/>
    </location>
</feature>
<proteinExistence type="predicted"/>
<keyword evidence="3 5" id="KW-0175">Coiled coil</keyword>
<organism evidence="7 8">
    <name type="scientific">Galendromus occidentalis</name>
    <name type="common">western predatory mite</name>
    <dbReference type="NCBI Taxonomy" id="34638"/>
    <lineage>
        <taxon>Eukaryota</taxon>
        <taxon>Metazoa</taxon>
        <taxon>Ecdysozoa</taxon>
        <taxon>Arthropoda</taxon>
        <taxon>Chelicerata</taxon>
        <taxon>Arachnida</taxon>
        <taxon>Acari</taxon>
        <taxon>Parasitiformes</taxon>
        <taxon>Mesostigmata</taxon>
        <taxon>Gamasina</taxon>
        <taxon>Phytoseioidea</taxon>
        <taxon>Phytoseiidae</taxon>
        <taxon>Typhlodrominae</taxon>
        <taxon>Galendromus</taxon>
    </lineage>
</organism>
<dbReference type="InterPro" id="IPR038273">
    <property type="entry name" value="Ndc80_sf"/>
</dbReference>
<dbReference type="PANTHER" id="PTHR10643">
    <property type="entry name" value="KINETOCHORE PROTEIN NDC80"/>
    <property type="match status" value="1"/>
</dbReference>
<evidence type="ECO:0000256" key="4">
    <source>
        <dbReference type="ARBA" id="ARBA00023328"/>
    </source>
</evidence>
<feature type="coiled-coil region" evidence="5">
    <location>
        <begin position="487"/>
        <end position="528"/>
    </location>
</feature>
<feature type="region of interest" description="Disordered" evidence="6">
    <location>
        <begin position="1"/>
        <end position="40"/>
    </location>
</feature>
<comment type="subcellular location">
    <subcellularLocation>
        <location evidence="1">Chromosome</location>
        <location evidence="1">Centromere</location>
    </subcellularLocation>
</comment>
<keyword evidence="7" id="KW-1185">Reference proteome</keyword>
<evidence type="ECO:0000313" key="7">
    <source>
        <dbReference type="Proteomes" id="UP000694867"/>
    </source>
</evidence>